<sequence>MATELMRVRTEDGAEVVFEVDRREAGFGEAGLGDEMIEARKRFESGLREINLAAQKALATFRDSVHRPNDIEIEFGVNVNAQAGAVIAKTGVDAHLTVKLTWSGTQDGEVAER</sequence>
<evidence type="ECO:0000313" key="3">
    <source>
        <dbReference type="Proteomes" id="UP000198251"/>
    </source>
</evidence>
<dbReference type="Proteomes" id="UP000198251">
    <property type="component" value="Chromosome I"/>
</dbReference>
<dbReference type="RefSeq" id="WP_157747140.1">
    <property type="nucleotide sequence ID" value="NZ_JBFAAC010000038.1"/>
</dbReference>
<dbReference type="EMBL" id="LT607733">
    <property type="protein sequence ID" value="SCG16384.1"/>
    <property type="molecule type" value="Genomic_DNA"/>
</dbReference>
<reference evidence="2 3" key="1">
    <citation type="submission" date="2016-06" db="EMBL/GenBank/DDBJ databases">
        <authorList>
            <person name="Kjaerup R.B."/>
            <person name="Dalgaard T.S."/>
            <person name="Juul-Madsen H.R."/>
        </authorList>
    </citation>
    <scope>NUCLEOTIDE SEQUENCE [LARGE SCALE GENOMIC DNA]</scope>
    <source>
        <strain evidence="2 3">DSM 43913</strain>
    </source>
</reference>
<accession>A0A1C5G912</accession>
<dbReference type="GeneID" id="95802446"/>
<dbReference type="AlphaFoldDB" id="A0A1C5G912"/>
<dbReference type="InterPro" id="IPR045794">
    <property type="entry name" value="Trypco1"/>
</dbReference>
<feature type="domain" description="Trypsin-co-occurring" evidence="1">
    <location>
        <begin position="9"/>
        <end position="103"/>
    </location>
</feature>
<dbReference type="NCBIfam" id="NF041216">
    <property type="entry name" value="CU044_2847_fam"/>
    <property type="match status" value="1"/>
</dbReference>
<evidence type="ECO:0000259" key="1">
    <source>
        <dbReference type="Pfam" id="PF19493"/>
    </source>
</evidence>
<name>A0A1C5G912_MICEH</name>
<keyword evidence="3" id="KW-1185">Reference proteome</keyword>
<proteinExistence type="predicted"/>
<dbReference type="Pfam" id="PF19493">
    <property type="entry name" value="Trypco1"/>
    <property type="match status" value="1"/>
</dbReference>
<organism evidence="2 3">
    <name type="scientific">Micromonospora echinofusca</name>
    <dbReference type="NCBI Taxonomy" id="47858"/>
    <lineage>
        <taxon>Bacteria</taxon>
        <taxon>Bacillati</taxon>
        <taxon>Actinomycetota</taxon>
        <taxon>Actinomycetes</taxon>
        <taxon>Micromonosporales</taxon>
        <taxon>Micromonosporaceae</taxon>
        <taxon>Micromonospora</taxon>
    </lineage>
</organism>
<evidence type="ECO:0000313" key="2">
    <source>
        <dbReference type="EMBL" id="SCG16384.1"/>
    </source>
</evidence>
<protein>
    <recommendedName>
        <fullName evidence="1">Trypsin-co-occurring domain-containing protein</fullName>
    </recommendedName>
</protein>
<gene>
    <name evidence="2" type="ORF">GA0070610_2646</name>
</gene>